<proteinExistence type="predicted"/>
<dbReference type="PANTHER" id="PTHR11972">
    <property type="entry name" value="NADPH OXIDASE"/>
    <property type="match status" value="1"/>
</dbReference>
<keyword evidence="9" id="KW-1185">Reference proteome</keyword>
<keyword evidence="5 6" id="KW-0472">Membrane</keyword>
<dbReference type="PROSITE" id="PS51384">
    <property type="entry name" value="FAD_FR"/>
    <property type="match status" value="1"/>
</dbReference>
<evidence type="ECO:0000256" key="2">
    <source>
        <dbReference type="ARBA" id="ARBA00022692"/>
    </source>
</evidence>
<evidence type="ECO:0000313" key="8">
    <source>
        <dbReference type="EMBL" id="CAG9585723.1"/>
    </source>
</evidence>
<dbReference type="Pfam" id="PF08022">
    <property type="entry name" value="FAD_binding_8"/>
    <property type="match status" value="1"/>
</dbReference>
<dbReference type="Pfam" id="PF08030">
    <property type="entry name" value="NAD_binding_6"/>
    <property type="match status" value="1"/>
</dbReference>
<dbReference type="Gene3D" id="2.40.30.10">
    <property type="entry name" value="Translation factors"/>
    <property type="match status" value="1"/>
</dbReference>
<dbReference type="EMBL" id="CAKASE010000083">
    <property type="protein sequence ID" value="CAG9585723.1"/>
    <property type="molecule type" value="Genomic_DNA"/>
</dbReference>
<dbReference type="Gene3D" id="3.40.50.80">
    <property type="entry name" value="Nucleotide-binding domain of ferredoxin-NADP reductase (FNR) module"/>
    <property type="match status" value="1"/>
</dbReference>
<dbReference type="Pfam" id="PF01794">
    <property type="entry name" value="Ferric_reduct"/>
    <property type="match status" value="1"/>
</dbReference>
<dbReference type="GO" id="GO:0042554">
    <property type="term" value="P:superoxide anion generation"/>
    <property type="evidence" value="ECO:0007669"/>
    <property type="project" value="TreeGrafter"/>
</dbReference>
<evidence type="ECO:0000256" key="3">
    <source>
        <dbReference type="ARBA" id="ARBA00022989"/>
    </source>
</evidence>
<sequence length="365" mass="41650">MRSEINMASYKNESPFNLLISVAGVTGLSMLFIIISMGITSSRVVRRRIYNAFWYTHQLYLPFMALLMVHPLSGVLKEEVLTNPSDVIANATITQDNQIHQFVAIKSTVNHMAGRTISLTLYPQEKLLCRSGQYVLIQCRDISLVEWHPFTVIQLPTREHSEFVVWIKVKGDWTEALERVLKEKGAHNLNVLVDGPFCSPLQAARSPETTLCVAAGVGITPFVSLLEDMCRNPKSSVPGRIHLIWIVRTEKELTWIAELATNVIRQLRNANKPDRLHLELYVTRNNDVPKINHVVIMNETGKVMNVLDDEKTTLLTPQLKRNKLMIANDDDFDIAKKYPLVGCRVRRGRPHWDKVFGYWVHLYPG</sequence>
<evidence type="ECO:0000256" key="5">
    <source>
        <dbReference type="ARBA" id="ARBA00023136"/>
    </source>
</evidence>
<feature type="transmembrane region" description="Helical" evidence="6">
    <location>
        <begin position="16"/>
        <end position="39"/>
    </location>
</feature>
<dbReference type="InterPro" id="IPR039261">
    <property type="entry name" value="FNR_nucleotide-bd"/>
</dbReference>
<keyword evidence="4" id="KW-0560">Oxidoreductase</keyword>
<comment type="subcellular location">
    <subcellularLocation>
        <location evidence="1">Membrane</location>
        <topology evidence="1">Multi-pass membrane protein</topology>
    </subcellularLocation>
</comment>
<dbReference type="InterPro" id="IPR017938">
    <property type="entry name" value="Riboflavin_synthase-like_b-brl"/>
</dbReference>
<gene>
    <name evidence="8" type="ORF">DCHRY22_LOCUS16080</name>
</gene>
<comment type="caution">
    <text evidence="8">The sequence shown here is derived from an EMBL/GenBank/DDBJ whole genome shotgun (WGS) entry which is preliminary data.</text>
</comment>
<evidence type="ECO:0000256" key="1">
    <source>
        <dbReference type="ARBA" id="ARBA00004141"/>
    </source>
</evidence>
<organism evidence="8 9">
    <name type="scientific">Danaus chrysippus</name>
    <name type="common">African queen</name>
    <dbReference type="NCBI Taxonomy" id="151541"/>
    <lineage>
        <taxon>Eukaryota</taxon>
        <taxon>Metazoa</taxon>
        <taxon>Ecdysozoa</taxon>
        <taxon>Arthropoda</taxon>
        <taxon>Hexapoda</taxon>
        <taxon>Insecta</taxon>
        <taxon>Pterygota</taxon>
        <taxon>Neoptera</taxon>
        <taxon>Endopterygota</taxon>
        <taxon>Lepidoptera</taxon>
        <taxon>Glossata</taxon>
        <taxon>Ditrysia</taxon>
        <taxon>Papilionoidea</taxon>
        <taxon>Nymphalidae</taxon>
        <taxon>Danainae</taxon>
        <taxon>Danaini</taxon>
        <taxon>Danaina</taxon>
        <taxon>Danaus</taxon>
        <taxon>Anosia</taxon>
    </lineage>
</organism>
<evidence type="ECO:0000256" key="6">
    <source>
        <dbReference type="SAM" id="Phobius"/>
    </source>
</evidence>
<dbReference type="GO" id="GO:0016175">
    <property type="term" value="F:superoxide-generating NAD(P)H oxidase activity"/>
    <property type="evidence" value="ECO:0007669"/>
    <property type="project" value="TreeGrafter"/>
</dbReference>
<name>A0A8J2VXQ3_9NEOP</name>
<dbReference type="CDD" id="cd06186">
    <property type="entry name" value="NOX_Duox_like_FAD_NADP"/>
    <property type="match status" value="1"/>
</dbReference>
<dbReference type="InterPro" id="IPR050369">
    <property type="entry name" value="RBOH/FRE"/>
</dbReference>
<feature type="transmembrane region" description="Helical" evidence="6">
    <location>
        <begin position="59"/>
        <end position="76"/>
    </location>
</feature>
<evidence type="ECO:0000256" key="4">
    <source>
        <dbReference type="ARBA" id="ARBA00023002"/>
    </source>
</evidence>
<reference evidence="8" key="1">
    <citation type="submission" date="2021-09" db="EMBL/GenBank/DDBJ databases">
        <authorList>
            <person name="Martin H S."/>
        </authorList>
    </citation>
    <scope>NUCLEOTIDE SEQUENCE</scope>
</reference>
<dbReference type="Proteomes" id="UP000789524">
    <property type="component" value="Unassembled WGS sequence"/>
</dbReference>
<dbReference type="OrthoDB" id="436496at2759"/>
<evidence type="ECO:0000259" key="7">
    <source>
        <dbReference type="PROSITE" id="PS51384"/>
    </source>
</evidence>
<evidence type="ECO:0000313" key="9">
    <source>
        <dbReference type="Proteomes" id="UP000789524"/>
    </source>
</evidence>
<feature type="domain" description="FAD-binding FR-type" evidence="7">
    <location>
        <begin position="86"/>
        <end position="203"/>
    </location>
</feature>
<dbReference type="AlphaFoldDB" id="A0A8J2VXQ3"/>
<keyword evidence="2 6" id="KW-0812">Transmembrane</keyword>
<protein>
    <submittedName>
        <fullName evidence="8">(African queen) hypothetical protein</fullName>
    </submittedName>
</protein>
<keyword evidence="3 6" id="KW-1133">Transmembrane helix</keyword>
<dbReference type="GO" id="GO:0043020">
    <property type="term" value="C:NADPH oxidase complex"/>
    <property type="evidence" value="ECO:0007669"/>
    <property type="project" value="TreeGrafter"/>
</dbReference>
<dbReference type="SUPFAM" id="SSF52343">
    <property type="entry name" value="Ferredoxin reductase-like, C-terminal NADP-linked domain"/>
    <property type="match status" value="1"/>
</dbReference>
<dbReference type="InterPro" id="IPR013121">
    <property type="entry name" value="Fe_red_NAD-bd_6"/>
</dbReference>
<dbReference type="InterPro" id="IPR017927">
    <property type="entry name" value="FAD-bd_FR_type"/>
</dbReference>
<dbReference type="GO" id="GO:0006952">
    <property type="term" value="P:defense response"/>
    <property type="evidence" value="ECO:0007669"/>
    <property type="project" value="TreeGrafter"/>
</dbReference>
<dbReference type="SUPFAM" id="SSF63380">
    <property type="entry name" value="Riboflavin synthase domain-like"/>
    <property type="match status" value="1"/>
</dbReference>
<accession>A0A8J2VXQ3</accession>
<dbReference type="InterPro" id="IPR013130">
    <property type="entry name" value="Fe3_Rdtase_TM_dom"/>
</dbReference>
<dbReference type="PANTHER" id="PTHR11972:SF153">
    <property type="entry name" value="SUPEROXIDE-GENERATING NADPH OXIDASE HEAVY CHAIN SUBUNIT A"/>
    <property type="match status" value="1"/>
</dbReference>
<dbReference type="InterPro" id="IPR013112">
    <property type="entry name" value="FAD-bd_8"/>
</dbReference>